<dbReference type="EMBL" id="AM920427">
    <property type="protein sequence ID" value="CAP79905.1"/>
    <property type="molecule type" value="Genomic_DNA"/>
</dbReference>
<organism evidence="1 2">
    <name type="scientific">Penicillium rubens (strain ATCC 28089 / DSM 1075 / NRRL 1951 / Wisconsin 54-1255)</name>
    <name type="common">Penicillium chrysogenum</name>
    <dbReference type="NCBI Taxonomy" id="500485"/>
    <lineage>
        <taxon>Eukaryota</taxon>
        <taxon>Fungi</taxon>
        <taxon>Dikarya</taxon>
        <taxon>Ascomycota</taxon>
        <taxon>Pezizomycotina</taxon>
        <taxon>Eurotiomycetes</taxon>
        <taxon>Eurotiomycetidae</taxon>
        <taxon>Eurotiales</taxon>
        <taxon>Aspergillaceae</taxon>
        <taxon>Penicillium</taxon>
        <taxon>Penicillium chrysogenum species complex</taxon>
    </lineage>
</organism>
<sequence length="185" mass="20784">MAPIDRNYCKQEIIKRLYSCIDWTESYVRDSYRGKEVDQTTYMGSRDCFVMSTIDDWPVLGGGSEFVNLPRQGGEIHAIDARTCSTISFPRLDTNCDATCSYLCPFWGGGLDSKANLRTAATNNESVESTWLVRPTSSFSHYGSCANPHLAQMRTQRPSLFGTVIAYDSHIRQHTKTSGRGEMEL</sequence>
<name>B6H0C0_PENRW</name>
<accession>B6H0C0</accession>
<evidence type="ECO:0000313" key="1">
    <source>
        <dbReference type="EMBL" id="CAP79905.1"/>
    </source>
</evidence>
<keyword evidence="2" id="KW-1185">Reference proteome</keyword>
<reference evidence="1 2" key="1">
    <citation type="journal article" date="2008" name="Nat. Biotechnol.">
        <title>Genome sequencing and analysis of the filamentous fungus Penicillium chrysogenum.</title>
        <authorList>
            <person name="van den Berg M.A."/>
            <person name="Albang R."/>
            <person name="Albermann K."/>
            <person name="Badger J.H."/>
            <person name="Daran J.-M."/>
            <person name="Driessen A.J.M."/>
            <person name="Garcia-Estrada C."/>
            <person name="Fedorova N.D."/>
            <person name="Harris D.M."/>
            <person name="Heijne W.H.M."/>
            <person name="Joardar V.S."/>
            <person name="Kiel J.A.K.W."/>
            <person name="Kovalchuk A."/>
            <person name="Martin J.F."/>
            <person name="Nierman W.C."/>
            <person name="Nijland J.G."/>
            <person name="Pronk J.T."/>
            <person name="Roubos J.A."/>
            <person name="van der Klei I.J."/>
            <person name="van Peij N.N.M.E."/>
            <person name="Veenhuis M."/>
            <person name="von Doehren H."/>
            <person name="Wagner C."/>
            <person name="Wortman J.R."/>
            <person name="Bovenberg R.A.L."/>
        </authorList>
    </citation>
    <scope>NUCLEOTIDE SEQUENCE [LARGE SCALE GENOMIC DNA]</scope>
    <source>
        <strain evidence="2">ATCC 28089 / DSM 1075 / NRRL 1951 / Wisconsin 54-1255</strain>
    </source>
</reference>
<dbReference type="AlphaFoldDB" id="B6H0C0"/>
<dbReference type="VEuPathDB" id="FungiDB:PCH_Pc12g02780"/>
<protein>
    <submittedName>
        <fullName evidence="1">Uncharacterized protein</fullName>
    </submittedName>
</protein>
<dbReference type="HOGENOM" id="CLU_1461781_0_0_1"/>
<evidence type="ECO:0000313" key="2">
    <source>
        <dbReference type="Proteomes" id="UP000000724"/>
    </source>
</evidence>
<dbReference type="Proteomes" id="UP000000724">
    <property type="component" value="Contig Pc00c12"/>
</dbReference>
<gene>
    <name evidence="1" type="ORF">Pc12g02780</name>
    <name evidence="1" type="ORF">PCH_Pc12g02780</name>
</gene>
<proteinExistence type="predicted"/>